<evidence type="ECO:0000313" key="3">
    <source>
        <dbReference type="Proteomes" id="UP000649617"/>
    </source>
</evidence>
<gene>
    <name evidence="2" type="ORF">SPIL2461_LOCUS1056</name>
</gene>
<accession>A0A812ITR5</accession>
<evidence type="ECO:0000313" key="2">
    <source>
        <dbReference type="EMBL" id="CAE7180493.1"/>
    </source>
</evidence>
<feature type="region of interest" description="Disordered" evidence="1">
    <location>
        <begin position="474"/>
        <end position="509"/>
    </location>
</feature>
<organism evidence="2 3">
    <name type="scientific">Symbiodinium pilosum</name>
    <name type="common">Dinoflagellate</name>
    <dbReference type="NCBI Taxonomy" id="2952"/>
    <lineage>
        <taxon>Eukaryota</taxon>
        <taxon>Sar</taxon>
        <taxon>Alveolata</taxon>
        <taxon>Dinophyceae</taxon>
        <taxon>Suessiales</taxon>
        <taxon>Symbiodiniaceae</taxon>
        <taxon>Symbiodinium</taxon>
    </lineage>
</organism>
<evidence type="ECO:0000256" key="1">
    <source>
        <dbReference type="SAM" id="MobiDB-lite"/>
    </source>
</evidence>
<dbReference type="Gene3D" id="3.30.70.330">
    <property type="match status" value="1"/>
</dbReference>
<proteinExistence type="predicted"/>
<name>A0A812ITR5_SYMPI</name>
<feature type="region of interest" description="Disordered" evidence="1">
    <location>
        <begin position="242"/>
        <end position="368"/>
    </location>
</feature>
<dbReference type="OrthoDB" id="448366at2759"/>
<dbReference type="SUPFAM" id="SSF54928">
    <property type="entry name" value="RNA-binding domain, RBD"/>
    <property type="match status" value="1"/>
</dbReference>
<dbReference type="Proteomes" id="UP000649617">
    <property type="component" value="Unassembled WGS sequence"/>
</dbReference>
<dbReference type="GO" id="GO:0003676">
    <property type="term" value="F:nucleic acid binding"/>
    <property type="evidence" value="ECO:0007669"/>
    <property type="project" value="InterPro"/>
</dbReference>
<feature type="compositionally biased region" description="Low complexity" evidence="1">
    <location>
        <begin position="103"/>
        <end position="134"/>
    </location>
</feature>
<dbReference type="EMBL" id="CAJNIZ010001002">
    <property type="protein sequence ID" value="CAE7180493.1"/>
    <property type="molecule type" value="Genomic_DNA"/>
</dbReference>
<evidence type="ECO:0008006" key="4">
    <source>
        <dbReference type="Google" id="ProtNLM"/>
    </source>
</evidence>
<keyword evidence="3" id="KW-1185">Reference proteome</keyword>
<reference evidence="2" key="1">
    <citation type="submission" date="2021-02" db="EMBL/GenBank/DDBJ databases">
        <authorList>
            <person name="Dougan E. K."/>
            <person name="Rhodes N."/>
            <person name="Thang M."/>
            <person name="Chan C."/>
        </authorList>
    </citation>
    <scope>NUCLEOTIDE SEQUENCE</scope>
</reference>
<feature type="region of interest" description="Disordered" evidence="1">
    <location>
        <begin position="103"/>
        <end position="154"/>
    </location>
</feature>
<dbReference type="AlphaFoldDB" id="A0A812ITR5"/>
<protein>
    <recommendedName>
        <fullName evidence="4">Reticulocyte-binding protein 2-like a</fullName>
    </recommendedName>
</protein>
<sequence length="551" mass="62935">MRNFPKSWVAEGAREGLPAKVHKLLSRFGTLQGEPEIFDGGFDVSAVTAIACFETLEAAQAAVQTLCGADMRTNPEKKAAGNKPPLDSERFWAQLKAAPVPAPQAAAAAAPAQARTSPPAAVAASPPPTTQTAPDVTRTKRRPAPPPPHGDAEESYILVRGFPASWKEPQVKYLFVVFGGTSSVIFVPDPDFGRAAHVMLKDAAALERAATSLNETDVGDGDMIEECHILCSHVLGRQEQQRLGEQEQRQRKAEAKAAEKEKRREEKERRRREKEEKKRRQAAERERIHEEEERRRQEAAEAERQRREAEEAEEEARLKKQVEEEEEQLRREAEEEEERLRQEAEEEEERLRKEREEMEELQRQEEEELQRLRLEAEEVQRRRRAAEEAHWSVKTTHNAEVPAYCACAGLTCSARRSSVCGRRKSKDEERPDFCFAIKQGECVNDCDGVTLLQAIIPDSCLIRQIKSQVEEEEERLRREAEEEEERLRYEAEEEERLRREAEEEEERLRQEAFEEEERIFSFRCNATRADTLLVFSLLELGGSLQGAPCCS</sequence>
<dbReference type="InterPro" id="IPR012677">
    <property type="entry name" value="Nucleotide-bd_a/b_plait_sf"/>
</dbReference>
<comment type="caution">
    <text evidence="2">The sequence shown here is derived from an EMBL/GenBank/DDBJ whole genome shotgun (WGS) entry which is preliminary data.</text>
</comment>
<dbReference type="InterPro" id="IPR035979">
    <property type="entry name" value="RBD_domain_sf"/>
</dbReference>